<organism evidence="2 3">
    <name type="scientific">Magallana gigas</name>
    <name type="common">Pacific oyster</name>
    <name type="synonym">Crassostrea gigas</name>
    <dbReference type="NCBI Taxonomy" id="29159"/>
    <lineage>
        <taxon>Eukaryota</taxon>
        <taxon>Metazoa</taxon>
        <taxon>Spiralia</taxon>
        <taxon>Lophotrochozoa</taxon>
        <taxon>Mollusca</taxon>
        <taxon>Bivalvia</taxon>
        <taxon>Autobranchia</taxon>
        <taxon>Pteriomorphia</taxon>
        <taxon>Ostreida</taxon>
        <taxon>Ostreoidea</taxon>
        <taxon>Ostreidae</taxon>
        <taxon>Magallana</taxon>
    </lineage>
</organism>
<feature type="domain" description="Beta-lactamase-related" evidence="1">
    <location>
        <begin position="48"/>
        <end position="405"/>
    </location>
</feature>
<dbReference type="SUPFAM" id="SSF56601">
    <property type="entry name" value="beta-lactamase/transpeptidase-like"/>
    <property type="match status" value="1"/>
</dbReference>
<dbReference type="Gene3D" id="3.40.710.10">
    <property type="entry name" value="DD-peptidase/beta-lactamase superfamily"/>
    <property type="match status" value="1"/>
</dbReference>
<dbReference type="InterPro" id="IPR012338">
    <property type="entry name" value="Beta-lactam/transpept-like"/>
</dbReference>
<evidence type="ECO:0000313" key="2">
    <source>
        <dbReference type="EnsemblMetazoa" id="G7059.3:cds"/>
    </source>
</evidence>
<dbReference type="EnsemblMetazoa" id="G7059.5">
    <property type="protein sequence ID" value="G7059.5:cds"/>
    <property type="gene ID" value="G7059"/>
</dbReference>
<name>A0A8W8NWJ1_MAGGI</name>
<proteinExistence type="predicted"/>
<dbReference type="OrthoDB" id="5946976at2759"/>
<sequence>MSGVRRVGVLVLAAAVLVYLYKAYLQTPLPVLYNGRVHPDFQEVADLYRANLEKGVEVGSSFAAFYEGEPVVDIWGGFADVATRRPWAEDTLSIIFSATKGVTALLAALFVDRGWLDYSKPVSHYWPEFAQNGKDNITVALLLSHQGGLFITNGTIPMEWIEEKPEKVYEFLEKQRPYVPPGSGYAYHGITFGLYVDSLLTKADPKHRRVDQIFKEEIGDKFGIEMYHGLPNQLFYRAARHETNPLYVTLWNVIANLDMEPITLLGSLALSGSLLTKIAYSGTDQLPSELSFNTPEYSRIPQSSMNGYSNARNLAKLYGIVANGGKTKEGVLLSQKAIETLKQRLTSGDSVDKIINLTLGYGVVVMTDERGNVIFGHDGSGGQSAIADPTLKTGMAYVTGRLKSISVKGDRENFQYRAAYYRCLERHIRNKRKSKT</sequence>
<dbReference type="EnsemblMetazoa" id="G7059.1">
    <property type="protein sequence ID" value="G7059.1:cds"/>
    <property type="gene ID" value="G7059"/>
</dbReference>
<keyword evidence="3" id="KW-1185">Reference proteome</keyword>
<dbReference type="InterPro" id="IPR001466">
    <property type="entry name" value="Beta-lactam-related"/>
</dbReference>
<accession>A0A8W8NWJ1</accession>
<dbReference type="OMA" id="TYYWPEF"/>
<dbReference type="PANTHER" id="PTHR43319">
    <property type="entry name" value="BETA-LACTAMASE-RELATED"/>
    <property type="match status" value="1"/>
</dbReference>
<dbReference type="Pfam" id="PF00144">
    <property type="entry name" value="Beta-lactamase"/>
    <property type="match status" value="1"/>
</dbReference>
<dbReference type="PANTHER" id="PTHR43319:SF3">
    <property type="entry name" value="BETA-LACTAMASE-RELATED DOMAIN-CONTAINING PROTEIN"/>
    <property type="match status" value="1"/>
</dbReference>
<dbReference type="Proteomes" id="UP000005408">
    <property type="component" value="Unassembled WGS sequence"/>
</dbReference>
<dbReference type="EnsemblMetazoa" id="G7059.2">
    <property type="protein sequence ID" value="G7059.2:cds"/>
    <property type="gene ID" value="G7059"/>
</dbReference>
<dbReference type="AlphaFoldDB" id="A0A8W8NWJ1"/>
<dbReference type="EnsemblMetazoa" id="G7059.3">
    <property type="protein sequence ID" value="G7059.3:cds"/>
    <property type="gene ID" value="G7059"/>
</dbReference>
<evidence type="ECO:0000313" key="3">
    <source>
        <dbReference type="Proteomes" id="UP000005408"/>
    </source>
</evidence>
<reference evidence="2" key="1">
    <citation type="submission" date="2022-08" db="UniProtKB">
        <authorList>
            <consortium name="EnsemblMetazoa"/>
        </authorList>
    </citation>
    <scope>IDENTIFICATION</scope>
    <source>
        <strain evidence="2">05x7-T-G4-1.051#20</strain>
    </source>
</reference>
<dbReference type="InterPro" id="IPR052907">
    <property type="entry name" value="Beta-lactamase/esterase"/>
</dbReference>
<protein>
    <recommendedName>
        <fullName evidence="1">Beta-lactamase-related domain-containing protein</fullName>
    </recommendedName>
</protein>
<evidence type="ECO:0000259" key="1">
    <source>
        <dbReference type="Pfam" id="PF00144"/>
    </source>
</evidence>